<dbReference type="CDD" id="cd01891">
    <property type="entry name" value="TypA_BipA"/>
    <property type="match status" value="1"/>
</dbReference>
<dbReference type="InterPro" id="IPR031157">
    <property type="entry name" value="G_TR_CS"/>
</dbReference>
<dbReference type="GO" id="GO:0005829">
    <property type="term" value="C:cytosol"/>
    <property type="evidence" value="ECO:0007669"/>
    <property type="project" value="TreeGrafter"/>
</dbReference>
<dbReference type="FunFam" id="2.40.50.250:FF:000001">
    <property type="entry name" value="GTP-binding protein TypA"/>
    <property type="match status" value="1"/>
</dbReference>
<keyword evidence="3" id="KW-0690">Ribosome biogenesis</keyword>
<reference evidence="6" key="1">
    <citation type="submission" date="2015-06" db="EMBL/GenBank/DDBJ databases">
        <authorList>
            <person name="Bertelli C."/>
        </authorList>
    </citation>
    <scope>NUCLEOTIDE SEQUENCE [LARGE SCALE GENOMIC DNA]</scope>
    <source>
        <strain evidence="6">CRIB-30</strain>
    </source>
</reference>
<keyword evidence="3" id="KW-0694">RNA-binding</keyword>
<name>A0A0H5DR72_9BACT</name>
<dbReference type="InterPro" id="IPR047041">
    <property type="entry name" value="BipA_GTP-bd_dom"/>
</dbReference>
<dbReference type="Proteomes" id="UP000220251">
    <property type="component" value="Unassembled WGS sequence"/>
</dbReference>
<dbReference type="EMBL" id="CWGJ01000026">
    <property type="protein sequence ID" value="CRX39181.1"/>
    <property type="molecule type" value="Genomic_DNA"/>
</dbReference>
<dbReference type="PANTHER" id="PTHR42908:SF8">
    <property type="entry name" value="TR-TYPE G DOMAIN-CONTAINING PROTEIN"/>
    <property type="match status" value="1"/>
</dbReference>
<dbReference type="GO" id="GO:0043022">
    <property type="term" value="F:ribosome binding"/>
    <property type="evidence" value="ECO:0007669"/>
    <property type="project" value="UniProtKB-UniRule"/>
</dbReference>
<dbReference type="PANTHER" id="PTHR42908">
    <property type="entry name" value="TRANSLATION ELONGATION FACTOR-RELATED"/>
    <property type="match status" value="1"/>
</dbReference>
<dbReference type="Gene3D" id="2.40.30.10">
    <property type="entry name" value="Translation factors"/>
    <property type="match status" value="1"/>
</dbReference>
<evidence type="ECO:0000256" key="1">
    <source>
        <dbReference type="ARBA" id="ARBA00022741"/>
    </source>
</evidence>
<dbReference type="SUPFAM" id="SSF52540">
    <property type="entry name" value="P-loop containing nucleoside triphosphate hydrolases"/>
    <property type="match status" value="1"/>
</dbReference>
<dbReference type="Gene3D" id="3.30.70.240">
    <property type="match status" value="1"/>
</dbReference>
<dbReference type="CDD" id="cd03710">
    <property type="entry name" value="BipA_TypA_C"/>
    <property type="match status" value="1"/>
</dbReference>
<dbReference type="SMART" id="SM00838">
    <property type="entry name" value="EFG_C"/>
    <property type="match status" value="1"/>
</dbReference>
<keyword evidence="3" id="KW-0699">rRNA-binding</keyword>
<dbReference type="FunFam" id="3.40.50.300:FF:000055">
    <property type="entry name" value="GTP-binding protein TypA"/>
    <property type="match status" value="1"/>
</dbReference>
<dbReference type="InterPro" id="IPR042116">
    <property type="entry name" value="TypA/BipA_C"/>
</dbReference>
<dbReference type="Gene3D" id="3.40.50.300">
    <property type="entry name" value="P-loop containing nucleotide triphosphate hydrolases"/>
    <property type="match status" value="1"/>
</dbReference>
<dbReference type="NCBIfam" id="TIGR01394">
    <property type="entry name" value="TypA_BipA"/>
    <property type="match status" value="1"/>
</dbReference>
<dbReference type="FunFam" id="3.30.70.240:FF:000002">
    <property type="entry name" value="GTP-binding protein TypA"/>
    <property type="match status" value="1"/>
</dbReference>
<dbReference type="InterPro" id="IPR047042">
    <property type="entry name" value="BipA_II"/>
</dbReference>
<keyword evidence="1 3" id="KW-0547">Nucleotide-binding</keyword>
<dbReference type="EC" id="3.6.5.-" evidence="3"/>
<evidence type="ECO:0000313" key="5">
    <source>
        <dbReference type="EMBL" id="CRX39181.1"/>
    </source>
</evidence>
<dbReference type="Pfam" id="PF00009">
    <property type="entry name" value="GTP_EFTU"/>
    <property type="match status" value="1"/>
</dbReference>
<organism evidence="5 6">
    <name type="scientific">Estrella lausannensis</name>
    <dbReference type="NCBI Taxonomy" id="483423"/>
    <lineage>
        <taxon>Bacteria</taxon>
        <taxon>Pseudomonadati</taxon>
        <taxon>Chlamydiota</taxon>
        <taxon>Chlamydiia</taxon>
        <taxon>Parachlamydiales</taxon>
        <taxon>Candidatus Criblamydiaceae</taxon>
        <taxon>Estrella</taxon>
    </lineage>
</organism>
<dbReference type="CDD" id="cd03691">
    <property type="entry name" value="BipA_TypA_II"/>
    <property type="match status" value="1"/>
</dbReference>
<dbReference type="InterPro" id="IPR005225">
    <property type="entry name" value="Small_GTP-bd"/>
</dbReference>
<dbReference type="RefSeq" id="WP_098039047.1">
    <property type="nucleotide sequence ID" value="NZ_CWGJ01000026.1"/>
</dbReference>
<dbReference type="AlphaFoldDB" id="A0A0H5DR72"/>
<keyword evidence="3" id="KW-0378">Hydrolase</keyword>
<accession>A0A0H5DR72</accession>
<comment type="subunit">
    <text evidence="3">Monomer.</text>
</comment>
<dbReference type="Pfam" id="PF22042">
    <property type="entry name" value="EF-G_D2"/>
    <property type="match status" value="1"/>
</dbReference>
<comment type="catalytic activity">
    <reaction evidence="3">
        <text>GTP + H2O = GDP + phosphate + H(+)</text>
        <dbReference type="Rhea" id="RHEA:19669"/>
        <dbReference type="ChEBI" id="CHEBI:15377"/>
        <dbReference type="ChEBI" id="CHEBI:15378"/>
        <dbReference type="ChEBI" id="CHEBI:37565"/>
        <dbReference type="ChEBI" id="CHEBI:43474"/>
        <dbReference type="ChEBI" id="CHEBI:58189"/>
    </reaction>
</comment>
<dbReference type="Gene3D" id="3.30.70.870">
    <property type="entry name" value="Elongation Factor G (Translational Gtpase), domain 3"/>
    <property type="match status" value="1"/>
</dbReference>
<gene>
    <name evidence="5" type="primary">typA</name>
    <name evidence="3" type="synonym">bipA</name>
    <name evidence="5" type="ORF">ELAC_1856</name>
</gene>
<feature type="domain" description="Tr-type G" evidence="4">
    <location>
        <begin position="5"/>
        <end position="200"/>
    </location>
</feature>
<dbReference type="HAMAP" id="MF_00849">
    <property type="entry name" value="BipA"/>
    <property type="match status" value="1"/>
</dbReference>
<keyword evidence="3" id="KW-0820">tRNA-binding</keyword>
<comment type="similarity">
    <text evidence="3">Belongs to the TRAFAC class translation factor GTPase superfamily. Classic translation factor GTPase family. BipA subfamily.</text>
</comment>
<dbReference type="InterPro" id="IPR000640">
    <property type="entry name" value="EFG_V-like"/>
</dbReference>
<dbReference type="OrthoDB" id="9801591at2"/>
<dbReference type="GO" id="GO:0003924">
    <property type="term" value="F:GTPase activity"/>
    <property type="evidence" value="ECO:0007669"/>
    <property type="project" value="UniProtKB-UniRule"/>
</dbReference>
<keyword evidence="6" id="KW-1185">Reference proteome</keyword>
<dbReference type="FunFam" id="3.30.70.870:FF:000003">
    <property type="entry name" value="GTP-binding protein TypA"/>
    <property type="match status" value="1"/>
</dbReference>
<evidence type="ECO:0000313" key="6">
    <source>
        <dbReference type="Proteomes" id="UP000220251"/>
    </source>
</evidence>
<evidence type="ECO:0000256" key="3">
    <source>
        <dbReference type="HAMAP-Rule" id="MF_00849"/>
    </source>
</evidence>
<dbReference type="GO" id="GO:0005525">
    <property type="term" value="F:GTP binding"/>
    <property type="evidence" value="ECO:0007669"/>
    <property type="project" value="UniProtKB-UniRule"/>
</dbReference>
<dbReference type="InterPro" id="IPR009000">
    <property type="entry name" value="Transl_B-barrel_sf"/>
</dbReference>
<evidence type="ECO:0000256" key="2">
    <source>
        <dbReference type="ARBA" id="ARBA00023134"/>
    </source>
</evidence>
<dbReference type="InterPro" id="IPR000795">
    <property type="entry name" value="T_Tr_GTP-bd_dom"/>
</dbReference>
<dbReference type="GO" id="GO:0000027">
    <property type="term" value="P:ribosomal large subunit assembly"/>
    <property type="evidence" value="ECO:0007669"/>
    <property type="project" value="UniProtKB-UniRule"/>
</dbReference>
<dbReference type="GO" id="GO:1990904">
    <property type="term" value="C:ribonucleoprotein complex"/>
    <property type="evidence" value="ECO:0007669"/>
    <property type="project" value="TreeGrafter"/>
</dbReference>
<comment type="subcellular location">
    <subcellularLocation>
        <location evidence="3">Cytoplasm</location>
    </subcellularLocation>
    <text evidence="3">Binds to ribosomes.</text>
</comment>
<dbReference type="PROSITE" id="PS00301">
    <property type="entry name" value="G_TR_1"/>
    <property type="match status" value="1"/>
</dbReference>
<comment type="function">
    <text evidence="3">A 50S ribosomal subunit assembly protein with GTPase activity, required for 50S subunit assembly at low temperatures, may also play a role in translation. Binds GTP and analogs. Binds the 70S ribosome between the 30S and 50S subunits, in a similar position as ribosome-bound EF-G; it contacts a number of ribosomal proteins, both rRNAs and the A-site tRNA.</text>
</comment>
<dbReference type="PROSITE" id="PS51722">
    <property type="entry name" value="G_TR_2"/>
    <property type="match status" value="1"/>
</dbReference>
<dbReference type="SUPFAM" id="SSF54980">
    <property type="entry name" value="EF-G C-terminal domain-like"/>
    <property type="match status" value="2"/>
</dbReference>
<dbReference type="Pfam" id="PF00679">
    <property type="entry name" value="EFG_C"/>
    <property type="match status" value="1"/>
</dbReference>
<dbReference type="InterPro" id="IPR053905">
    <property type="entry name" value="EF-G-like_DII"/>
</dbReference>
<dbReference type="GO" id="GO:0019843">
    <property type="term" value="F:rRNA binding"/>
    <property type="evidence" value="ECO:0007669"/>
    <property type="project" value="UniProtKB-KW"/>
</dbReference>
<feature type="binding site" evidence="3">
    <location>
        <begin position="130"/>
        <end position="133"/>
    </location>
    <ligand>
        <name>GTP</name>
        <dbReference type="ChEBI" id="CHEBI:37565"/>
    </ligand>
</feature>
<dbReference type="Pfam" id="PF21018">
    <property type="entry name" value="BipA_C"/>
    <property type="match status" value="1"/>
</dbReference>
<dbReference type="InterPro" id="IPR027417">
    <property type="entry name" value="P-loop_NTPase"/>
</dbReference>
<dbReference type="PRINTS" id="PR00315">
    <property type="entry name" value="ELONGATNFCT"/>
</dbReference>
<keyword evidence="2 3" id="KW-0342">GTP-binding</keyword>
<sequence>MKYSDKIRNIAIIAHIDHGKTTLLDSLLRQSKLFRDNQDIPERVMDSFDQEKERGITIFAKHTTIPYEDYKINVIDTPGHADFSGEVERILGMVGSVLLLVDAQDGPMPQTRFVLSKSLALGLKPIVVINKIDRPSADPDRVLNETFDLFTELGATDEQLDFRYIYASGLSGFAKKTLEDPSTDMTPLFDLILEATPAPGGEVEEPFLMQAATVSYDDFLGRQVTGRIVRGVVKKGQTLIHINGDGKATNFTVSKLQGYLGLKKVDIDEALSGDIVIISGLPEEATIGDTITDPRKPEALPAIKIGEPTLSVDISVNSSPFVGKSGKHVTMNKIKDRLLREKKANISLRIEMKDEVDKVTVAGRGELHLSVLIESMRREGFEFSVSKPRVIIKEEDGVKCEPVERVYIETPEEYSGKIIEEISLRKGEMQHLSTSEHGITKLEFLVPTRGLMGLRGDFLTMTRGLGILTAILEGYTPWKGNIAGRTKGVMISGCPGKTNGFACFNLQDRGVLFVKPGDEVYEGMIVGENSRDNDLIVNVTKAKQLTNVRASGADENIILIPPRQLSLEQAINYIEDDELVEITPAQIRLRKTFLTENERKRKEREVKN</sequence>
<dbReference type="GO" id="GO:0000049">
    <property type="term" value="F:tRNA binding"/>
    <property type="evidence" value="ECO:0007669"/>
    <property type="project" value="UniProtKB-KW"/>
</dbReference>
<proteinExistence type="inferred from homology"/>
<dbReference type="SUPFAM" id="SSF50447">
    <property type="entry name" value="Translation proteins"/>
    <property type="match status" value="1"/>
</dbReference>
<protein>
    <recommendedName>
        <fullName evidence="3">Large ribosomal subunit assembly factor BipA</fullName>
        <ecNumber evidence="3">3.6.5.-</ecNumber>
    </recommendedName>
    <alternativeName>
        <fullName evidence="3">GTP-binding protein BipA</fullName>
    </alternativeName>
</protein>
<evidence type="ECO:0000259" key="4">
    <source>
        <dbReference type="PROSITE" id="PS51722"/>
    </source>
</evidence>
<dbReference type="InterPro" id="IPR048876">
    <property type="entry name" value="BipA_C"/>
</dbReference>
<feature type="binding site" evidence="3">
    <location>
        <begin position="17"/>
        <end position="22"/>
    </location>
    <ligand>
        <name>GTP</name>
        <dbReference type="ChEBI" id="CHEBI:37565"/>
    </ligand>
</feature>
<dbReference type="Gene3D" id="2.40.50.250">
    <property type="entry name" value="bipa protein"/>
    <property type="match status" value="1"/>
</dbReference>
<dbReference type="NCBIfam" id="TIGR00231">
    <property type="entry name" value="small_GTP"/>
    <property type="match status" value="1"/>
</dbReference>
<dbReference type="InterPro" id="IPR006298">
    <property type="entry name" value="BipA"/>
</dbReference>
<keyword evidence="3" id="KW-0963">Cytoplasm</keyword>
<dbReference type="InterPro" id="IPR035651">
    <property type="entry name" value="BipA_V"/>
</dbReference>
<dbReference type="InterPro" id="IPR035647">
    <property type="entry name" value="EFG_III/V"/>
</dbReference>